<proteinExistence type="predicted"/>
<keyword evidence="4" id="KW-0408">Iron</keyword>
<dbReference type="Pfam" id="PF04055">
    <property type="entry name" value="Radical_SAM"/>
    <property type="match status" value="1"/>
</dbReference>
<keyword evidence="5" id="KW-0411">Iron-sulfur</keyword>
<accession>A0A518B1J3</accession>
<evidence type="ECO:0000256" key="5">
    <source>
        <dbReference type="ARBA" id="ARBA00023014"/>
    </source>
</evidence>
<dbReference type="PANTHER" id="PTHR43728:SF1">
    <property type="entry name" value="FE-S OXIDOREDUCTASE"/>
    <property type="match status" value="1"/>
</dbReference>
<reference evidence="8 9" key="1">
    <citation type="submission" date="2019-02" db="EMBL/GenBank/DDBJ databases">
        <title>Deep-cultivation of Planctomycetes and their phenomic and genomic characterization uncovers novel biology.</title>
        <authorList>
            <person name="Wiegand S."/>
            <person name="Jogler M."/>
            <person name="Boedeker C."/>
            <person name="Pinto D."/>
            <person name="Vollmers J."/>
            <person name="Rivas-Marin E."/>
            <person name="Kohn T."/>
            <person name="Peeters S.H."/>
            <person name="Heuer A."/>
            <person name="Rast P."/>
            <person name="Oberbeckmann S."/>
            <person name="Bunk B."/>
            <person name="Jeske O."/>
            <person name="Meyerdierks A."/>
            <person name="Storesund J.E."/>
            <person name="Kallscheuer N."/>
            <person name="Luecker S."/>
            <person name="Lage O.M."/>
            <person name="Pohl T."/>
            <person name="Merkel B.J."/>
            <person name="Hornburger P."/>
            <person name="Mueller R.-W."/>
            <person name="Bruemmer F."/>
            <person name="Labrenz M."/>
            <person name="Spormann A.M."/>
            <person name="Op den Camp H."/>
            <person name="Overmann J."/>
            <person name="Amann R."/>
            <person name="Jetten M.S.M."/>
            <person name="Mascher T."/>
            <person name="Medema M.H."/>
            <person name="Devos D.P."/>
            <person name="Kaster A.-K."/>
            <person name="Ovreas L."/>
            <person name="Rohde M."/>
            <person name="Galperin M.Y."/>
            <person name="Jogler C."/>
        </authorList>
    </citation>
    <scope>NUCLEOTIDE SEQUENCE [LARGE SCALE GENOMIC DNA]</scope>
    <source>
        <strain evidence="8 9">Pan216</strain>
    </source>
</reference>
<dbReference type="InterPro" id="IPR007197">
    <property type="entry name" value="rSAM"/>
</dbReference>
<dbReference type="GO" id="GO:0003824">
    <property type="term" value="F:catalytic activity"/>
    <property type="evidence" value="ECO:0007669"/>
    <property type="project" value="InterPro"/>
</dbReference>
<comment type="cofactor">
    <cofactor evidence="1">
        <name>[4Fe-4S] cluster</name>
        <dbReference type="ChEBI" id="CHEBI:49883"/>
    </cofactor>
</comment>
<sequence>MIRSLKSRNNPLAIVDHQLDILRPTRTVAPFDHQLDDRGLAPLRASVPEILQINLGRMCNMTCKHCHVDAGPDRKEIMSRQTMAECLEVLDRGPIATVDLTGGAPEMNPDFRWLVREIRQRERRIIDRCNLTILLTPSQEGMTEFLAEYEVEIVASLPFYSASNTDRQRGSGVFEKSIEALRRLNAVGYGKPGTGRKLCLVYNPNGAFLPPSQRELEETFKSRLWDRFGVAFNELYTITNQPINRFLEYLIDSGNYEEYMRRLVDAFNPAAVEGLMCRNTISVGWDGRLYDCDFNQMLDLGVVPRGGRHVRELDLEQFAGRTIVTGLHCYACTAGSGSSCGGATT</sequence>
<dbReference type="InterPro" id="IPR013785">
    <property type="entry name" value="Aldolase_TIM"/>
</dbReference>
<dbReference type="InterPro" id="IPR024521">
    <property type="entry name" value="ArsS-like_C"/>
</dbReference>
<feature type="domain" description="Radical SAM core" evidence="6">
    <location>
        <begin position="53"/>
        <end position="190"/>
    </location>
</feature>
<keyword evidence="9" id="KW-1185">Reference proteome</keyword>
<gene>
    <name evidence="8" type="ORF">Pan216_16480</name>
</gene>
<dbReference type="RefSeq" id="WP_419193386.1">
    <property type="nucleotide sequence ID" value="NZ_CP036279.1"/>
</dbReference>
<evidence type="ECO:0000256" key="4">
    <source>
        <dbReference type="ARBA" id="ARBA00023004"/>
    </source>
</evidence>
<dbReference type="NCBIfam" id="TIGR04167">
    <property type="entry name" value="rSAM_SeCys"/>
    <property type="match status" value="1"/>
</dbReference>
<dbReference type="PANTHER" id="PTHR43728">
    <property type="entry name" value="SLR0304 PROTEIN"/>
    <property type="match status" value="1"/>
</dbReference>
<protein>
    <submittedName>
        <fullName evidence="8">Molybdenum cofactor biosynthesis protein A</fullName>
    </submittedName>
</protein>
<evidence type="ECO:0000313" key="9">
    <source>
        <dbReference type="Proteomes" id="UP000317093"/>
    </source>
</evidence>
<organism evidence="8 9">
    <name type="scientific">Kolteria novifilia</name>
    <dbReference type="NCBI Taxonomy" id="2527975"/>
    <lineage>
        <taxon>Bacteria</taxon>
        <taxon>Pseudomonadati</taxon>
        <taxon>Planctomycetota</taxon>
        <taxon>Planctomycetia</taxon>
        <taxon>Kolteriales</taxon>
        <taxon>Kolteriaceae</taxon>
        <taxon>Kolteria</taxon>
    </lineage>
</organism>
<dbReference type="Gene3D" id="3.20.20.70">
    <property type="entry name" value="Aldolase class I"/>
    <property type="match status" value="1"/>
</dbReference>
<dbReference type="Pfam" id="PF12345">
    <property type="entry name" value="DUF3641"/>
    <property type="match status" value="1"/>
</dbReference>
<dbReference type="SFLD" id="SFLDG01067">
    <property type="entry name" value="SPASM/twitch_domain_containing"/>
    <property type="match status" value="1"/>
</dbReference>
<dbReference type="GO" id="GO:0051536">
    <property type="term" value="F:iron-sulfur cluster binding"/>
    <property type="evidence" value="ECO:0007669"/>
    <property type="project" value="UniProtKB-KW"/>
</dbReference>
<evidence type="ECO:0000256" key="3">
    <source>
        <dbReference type="ARBA" id="ARBA00022723"/>
    </source>
</evidence>
<dbReference type="GO" id="GO:0046872">
    <property type="term" value="F:metal ion binding"/>
    <property type="evidence" value="ECO:0007669"/>
    <property type="project" value="UniProtKB-KW"/>
</dbReference>
<dbReference type="InterPro" id="IPR026351">
    <property type="entry name" value="rSAM_ArsS-like"/>
</dbReference>
<keyword evidence="3" id="KW-0479">Metal-binding</keyword>
<dbReference type="InterPro" id="IPR058240">
    <property type="entry name" value="rSAM_sf"/>
</dbReference>
<evidence type="ECO:0000256" key="1">
    <source>
        <dbReference type="ARBA" id="ARBA00001966"/>
    </source>
</evidence>
<evidence type="ECO:0000256" key="2">
    <source>
        <dbReference type="ARBA" id="ARBA00022691"/>
    </source>
</evidence>
<evidence type="ECO:0000259" key="7">
    <source>
        <dbReference type="Pfam" id="PF12345"/>
    </source>
</evidence>
<keyword evidence="2" id="KW-0949">S-adenosyl-L-methionine</keyword>
<feature type="domain" description="Arsenosugar biosynthesis radical SAM protein ArsS-like C-terminal" evidence="7">
    <location>
        <begin position="209"/>
        <end position="343"/>
    </location>
</feature>
<name>A0A518B1J3_9BACT</name>
<dbReference type="AlphaFoldDB" id="A0A518B1J3"/>
<dbReference type="SFLD" id="SFLDS00029">
    <property type="entry name" value="Radical_SAM"/>
    <property type="match status" value="1"/>
</dbReference>
<dbReference type="EMBL" id="CP036279">
    <property type="protein sequence ID" value="QDU60796.1"/>
    <property type="molecule type" value="Genomic_DNA"/>
</dbReference>
<dbReference type="KEGG" id="knv:Pan216_16480"/>
<dbReference type="Proteomes" id="UP000317093">
    <property type="component" value="Chromosome"/>
</dbReference>
<evidence type="ECO:0000259" key="6">
    <source>
        <dbReference type="Pfam" id="PF04055"/>
    </source>
</evidence>
<evidence type="ECO:0000313" key="8">
    <source>
        <dbReference type="EMBL" id="QDU60796.1"/>
    </source>
</evidence>
<dbReference type="SUPFAM" id="SSF102114">
    <property type="entry name" value="Radical SAM enzymes"/>
    <property type="match status" value="1"/>
</dbReference>
<dbReference type="CDD" id="cd01335">
    <property type="entry name" value="Radical_SAM"/>
    <property type="match status" value="1"/>
</dbReference>